<dbReference type="PROSITE" id="PS51257">
    <property type="entry name" value="PROKAR_LIPOPROTEIN"/>
    <property type="match status" value="1"/>
</dbReference>
<dbReference type="Proteomes" id="UP000823960">
    <property type="component" value="Unassembled WGS sequence"/>
</dbReference>
<dbReference type="Pfam" id="PF14257">
    <property type="entry name" value="DUF4349"/>
    <property type="match status" value="1"/>
</dbReference>
<comment type="caution">
    <text evidence="4">The sequence shown here is derived from an EMBL/GenBank/DDBJ whole genome shotgun (WGS) entry which is preliminary data.</text>
</comment>
<feature type="coiled-coil region" evidence="1">
    <location>
        <begin position="183"/>
        <end position="210"/>
    </location>
</feature>
<keyword evidence="2" id="KW-1133">Transmembrane helix</keyword>
<accession>A0A9D1NQA6</accession>
<proteinExistence type="predicted"/>
<evidence type="ECO:0000259" key="3">
    <source>
        <dbReference type="Pfam" id="PF14257"/>
    </source>
</evidence>
<feature type="transmembrane region" description="Helical" evidence="2">
    <location>
        <begin position="290"/>
        <end position="319"/>
    </location>
</feature>
<name>A0A9D1NQA6_9FIRM</name>
<evidence type="ECO:0000256" key="1">
    <source>
        <dbReference type="SAM" id="Coils"/>
    </source>
</evidence>
<feature type="domain" description="DUF4349" evidence="3">
    <location>
        <begin position="101"/>
        <end position="316"/>
    </location>
</feature>
<keyword evidence="2" id="KW-0472">Membrane</keyword>
<evidence type="ECO:0000313" key="4">
    <source>
        <dbReference type="EMBL" id="HIV10145.1"/>
    </source>
</evidence>
<reference evidence="4" key="1">
    <citation type="submission" date="2020-10" db="EMBL/GenBank/DDBJ databases">
        <authorList>
            <person name="Gilroy R."/>
        </authorList>
    </citation>
    <scope>NUCLEOTIDE SEQUENCE</scope>
    <source>
        <strain evidence="4">1370</strain>
    </source>
</reference>
<keyword evidence="2" id="KW-0812">Transmembrane</keyword>
<sequence>MAMANKLSIISKIRLTVILITAAAVLLCGCGSTAKDGAQSLTSSSQSPALGWDAGADAAPNEEIIWETGEWEIAEEAVEDFYEPQNPTASSDADGIEASQRKLIKNRDLSVETIEYDSLISELSGLVSQYGGYIQDSTQNGSSYYDTSLRSARFTIRIPAERFDEFTGLIGDMATVTYSYEYIDDVTASYIDLEARLKALKAEQESYLRLMEMATTVDEILSIQSYLSNVNYQIESFTAQLKSYDSLISYSTLSLSITEVERITKPAQQPGVFERIGTNLSYNLASIGDWFVNLFVGTASALPYLAIAAVIILILWIVVKAVIKRVFRQDNSLKSPERPENKE</sequence>
<dbReference type="EMBL" id="DVOL01000005">
    <property type="protein sequence ID" value="HIV10145.1"/>
    <property type="molecule type" value="Genomic_DNA"/>
</dbReference>
<organism evidence="4 5">
    <name type="scientific">Candidatus Faeciplasma avium</name>
    <dbReference type="NCBI Taxonomy" id="2840798"/>
    <lineage>
        <taxon>Bacteria</taxon>
        <taxon>Bacillati</taxon>
        <taxon>Bacillota</taxon>
        <taxon>Clostridia</taxon>
        <taxon>Eubacteriales</taxon>
        <taxon>Oscillospiraceae</taxon>
        <taxon>Oscillospiraceae incertae sedis</taxon>
        <taxon>Candidatus Faeciplasma</taxon>
    </lineage>
</organism>
<protein>
    <submittedName>
        <fullName evidence="4">DUF4349 domain-containing protein</fullName>
    </submittedName>
</protein>
<dbReference type="AlphaFoldDB" id="A0A9D1NQA6"/>
<evidence type="ECO:0000313" key="5">
    <source>
        <dbReference type="Proteomes" id="UP000823960"/>
    </source>
</evidence>
<dbReference type="InterPro" id="IPR025645">
    <property type="entry name" value="DUF4349"/>
</dbReference>
<reference evidence="4" key="2">
    <citation type="journal article" date="2021" name="PeerJ">
        <title>Extensive microbial diversity within the chicken gut microbiome revealed by metagenomics and culture.</title>
        <authorList>
            <person name="Gilroy R."/>
            <person name="Ravi A."/>
            <person name="Getino M."/>
            <person name="Pursley I."/>
            <person name="Horton D.L."/>
            <person name="Alikhan N.F."/>
            <person name="Baker D."/>
            <person name="Gharbi K."/>
            <person name="Hall N."/>
            <person name="Watson M."/>
            <person name="Adriaenssens E.M."/>
            <person name="Foster-Nyarko E."/>
            <person name="Jarju S."/>
            <person name="Secka A."/>
            <person name="Antonio M."/>
            <person name="Oren A."/>
            <person name="Chaudhuri R.R."/>
            <person name="La Ragione R."/>
            <person name="Hildebrand F."/>
            <person name="Pallen M.J."/>
        </authorList>
    </citation>
    <scope>NUCLEOTIDE SEQUENCE</scope>
    <source>
        <strain evidence="4">1370</strain>
    </source>
</reference>
<keyword evidence="1" id="KW-0175">Coiled coil</keyword>
<evidence type="ECO:0000256" key="2">
    <source>
        <dbReference type="SAM" id="Phobius"/>
    </source>
</evidence>
<gene>
    <name evidence="4" type="ORF">IAD28_00395</name>
</gene>